<accession>A0AAP2GJY0</accession>
<dbReference type="GO" id="GO:0006265">
    <property type="term" value="P:DNA topological change"/>
    <property type="evidence" value="ECO:0007669"/>
    <property type="project" value="InterPro"/>
</dbReference>
<dbReference type="Proteomes" id="UP001319200">
    <property type="component" value="Unassembled WGS sequence"/>
</dbReference>
<feature type="domain" description="DNA topoisomerase I catalytic core eukaryotic-type" evidence="7">
    <location>
        <begin position="113"/>
        <end position="323"/>
    </location>
</feature>
<dbReference type="GO" id="GO:0003917">
    <property type="term" value="F:DNA topoisomerase type I (single strand cut, ATP-independent) activity"/>
    <property type="evidence" value="ECO:0007669"/>
    <property type="project" value="UniProtKB-EC"/>
</dbReference>
<organism evidence="9 10">
    <name type="scientific">Chryseosolibacter histidini</name>
    <dbReference type="NCBI Taxonomy" id="2782349"/>
    <lineage>
        <taxon>Bacteria</taxon>
        <taxon>Pseudomonadati</taxon>
        <taxon>Bacteroidota</taxon>
        <taxon>Cytophagia</taxon>
        <taxon>Cytophagales</taxon>
        <taxon>Chryseotaleaceae</taxon>
        <taxon>Chryseosolibacter</taxon>
    </lineage>
</organism>
<dbReference type="AlphaFoldDB" id="A0AAP2GJY0"/>
<evidence type="ECO:0000313" key="10">
    <source>
        <dbReference type="Proteomes" id="UP001319200"/>
    </source>
</evidence>
<name>A0AAP2GJY0_9BACT</name>
<evidence type="ECO:0000256" key="2">
    <source>
        <dbReference type="ARBA" id="ARBA00006645"/>
    </source>
</evidence>
<dbReference type="Pfam" id="PF01028">
    <property type="entry name" value="Topoisom_I"/>
    <property type="match status" value="1"/>
</dbReference>
<dbReference type="InterPro" id="IPR011010">
    <property type="entry name" value="DNA_brk_join_enz"/>
</dbReference>
<dbReference type="Pfam" id="PF21338">
    <property type="entry name" value="Top1B_N_bact"/>
    <property type="match status" value="1"/>
</dbReference>
<dbReference type="InterPro" id="IPR013500">
    <property type="entry name" value="TopoI_cat_euk"/>
</dbReference>
<keyword evidence="6" id="KW-0413">Isomerase</keyword>
<protein>
    <recommendedName>
        <fullName evidence="3">DNA topoisomerase</fullName>
        <ecNumber evidence="3">5.6.2.1</ecNumber>
    </recommendedName>
</protein>
<dbReference type="InterPro" id="IPR035447">
    <property type="entry name" value="DNA_topo_I_N_sf"/>
</dbReference>
<evidence type="ECO:0000259" key="7">
    <source>
        <dbReference type="Pfam" id="PF01028"/>
    </source>
</evidence>
<evidence type="ECO:0000256" key="4">
    <source>
        <dbReference type="ARBA" id="ARBA00023029"/>
    </source>
</evidence>
<gene>
    <name evidence="9" type="ORF">KK083_16380</name>
</gene>
<dbReference type="SUPFAM" id="SSF55869">
    <property type="entry name" value="DNA topoisomerase I domain"/>
    <property type="match status" value="1"/>
</dbReference>
<dbReference type="RefSeq" id="WP_254164653.1">
    <property type="nucleotide sequence ID" value="NZ_JAHESF010000015.1"/>
</dbReference>
<evidence type="ECO:0000256" key="6">
    <source>
        <dbReference type="ARBA" id="ARBA00023235"/>
    </source>
</evidence>
<dbReference type="EC" id="5.6.2.1" evidence="3"/>
<keyword evidence="5" id="KW-0238">DNA-binding</keyword>
<dbReference type="PRINTS" id="PR00416">
    <property type="entry name" value="EUTPISMRASEI"/>
</dbReference>
<dbReference type="SUPFAM" id="SSF56349">
    <property type="entry name" value="DNA breaking-rejoining enzymes"/>
    <property type="match status" value="1"/>
</dbReference>
<dbReference type="Gene3D" id="3.30.66.10">
    <property type="entry name" value="DNA topoisomerase I domain"/>
    <property type="match status" value="1"/>
</dbReference>
<dbReference type="PROSITE" id="PS52038">
    <property type="entry name" value="TOPO_IB_2"/>
    <property type="match status" value="1"/>
</dbReference>
<comment type="catalytic activity">
    <reaction evidence="1">
        <text>ATP-independent breakage of single-stranded DNA, followed by passage and rejoining.</text>
        <dbReference type="EC" id="5.6.2.1"/>
    </reaction>
</comment>
<dbReference type="InterPro" id="IPR049331">
    <property type="entry name" value="Top1B_N_bact"/>
</dbReference>
<dbReference type="Gene3D" id="1.10.132.120">
    <property type="match status" value="1"/>
</dbReference>
<evidence type="ECO:0000256" key="3">
    <source>
        <dbReference type="ARBA" id="ARBA00012891"/>
    </source>
</evidence>
<dbReference type="Gene3D" id="3.90.15.10">
    <property type="entry name" value="Topoisomerase I, Chain A, domain 3"/>
    <property type="match status" value="1"/>
</dbReference>
<sequence>MITASPALSHRDFLKIDKDYEAAASAANLVYVSDGEPGIVRIKKGKGFTYTYKGEAVDDPETLERIKKLVIPPAWTRVWISRSPNGHIQATGFDIAGRKQYRYHPRWAALQRETKFHRMYEFGKALPTLRRQLEKDLAQSGFPESKVLAMVVSLMERTYIRVGNEGYEKQYGSYGLTTLKNKHVAVQGSTVTFSFKGKKGVYQKITLKNKKFARIIKQCKAIPGSELFQYYNGTGELRKVDSGQVNQYIKACMNQDFTTKDFRTWAGTLIMLRLLKQADACTSLVAYKKTVAEALQQVSRKLGNTVAVCKNYYVHPGLVDYYQQDQLTRFFADEKKEKKGKYALSHEEEVLMKILKFIQREKANPKLTSRLLRASIKRESRKPAKRVRVA</sequence>
<evidence type="ECO:0000259" key="8">
    <source>
        <dbReference type="Pfam" id="PF21338"/>
    </source>
</evidence>
<comment type="similarity">
    <text evidence="2">Belongs to the type IB topoisomerase family.</text>
</comment>
<proteinExistence type="inferred from homology"/>
<dbReference type="EMBL" id="JAHESF010000015">
    <property type="protein sequence ID" value="MBT1698469.1"/>
    <property type="molecule type" value="Genomic_DNA"/>
</dbReference>
<evidence type="ECO:0000313" key="9">
    <source>
        <dbReference type="EMBL" id="MBT1698469.1"/>
    </source>
</evidence>
<reference evidence="9 10" key="1">
    <citation type="submission" date="2021-05" db="EMBL/GenBank/DDBJ databases">
        <title>A Polyphasic approach of four new species of the genus Ohtaekwangia: Ohtaekwangia histidinii sp. nov., Ohtaekwangia cretensis sp. nov., Ohtaekwangia indiensis sp. nov., Ohtaekwangia reichenbachii sp. nov. from diverse environment.</title>
        <authorList>
            <person name="Octaviana S."/>
        </authorList>
    </citation>
    <scope>NUCLEOTIDE SEQUENCE [LARGE SCALE GENOMIC DNA]</scope>
    <source>
        <strain evidence="9 10">PWU4</strain>
    </source>
</reference>
<dbReference type="GO" id="GO:0003677">
    <property type="term" value="F:DNA binding"/>
    <property type="evidence" value="ECO:0007669"/>
    <property type="project" value="UniProtKB-KW"/>
</dbReference>
<comment type="caution">
    <text evidence="9">The sequence shown here is derived from an EMBL/GenBank/DDBJ whole genome shotgun (WGS) entry which is preliminary data.</text>
</comment>
<dbReference type="InterPro" id="IPR014711">
    <property type="entry name" value="TopoI_cat_a-hlx-sub_euk"/>
</dbReference>
<feature type="domain" description="DNA topoisomerase IB N-terminal" evidence="8">
    <location>
        <begin position="47"/>
        <end position="94"/>
    </location>
</feature>
<keyword evidence="10" id="KW-1185">Reference proteome</keyword>
<dbReference type="InterPro" id="IPR001631">
    <property type="entry name" value="TopoI"/>
</dbReference>
<keyword evidence="4" id="KW-0799">Topoisomerase</keyword>
<evidence type="ECO:0000256" key="5">
    <source>
        <dbReference type="ARBA" id="ARBA00023125"/>
    </source>
</evidence>
<evidence type="ECO:0000256" key="1">
    <source>
        <dbReference type="ARBA" id="ARBA00000213"/>
    </source>
</evidence>